<dbReference type="Proteomes" id="UP001432322">
    <property type="component" value="Unassembled WGS sequence"/>
</dbReference>
<organism evidence="6 7">
    <name type="scientific">Pristionchus fissidentatus</name>
    <dbReference type="NCBI Taxonomy" id="1538716"/>
    <lineage>
        <taxon>Eukaryota</taxon>
        <taxon>Metazoa</taxon>
        <taxon>Ecdysozoa</taxon>
        <taxon>Nematoda</taxon>
        <taxon>Chromadorea</taxon>
        <taxon>Rhabditida</taxon>
        <taxon>Rhabditina</taxon>
        <taxon>Diplogasteromorpha</taxon>
        <taxon>Diplogasteroidea</taxon>
        <taxon>Neodiplogasteridae</taxon>
        <taxon>Pristionchus</taxon>
    </lineage>
</organism>
<dbReference type="InterPro" id="IPR044640">
    <property type="entry name" value="RU2A"/>
</dbReference>
<dbReference type="SUPFAM" id="SSF52058">
    <property type="entry name" value="L domain-like"/>
    <property type="match status" value="1"/>
</dbReference>
<dbReference type="Gene3D" id="3.80.10.10">
    <property type="entry name" value="Ribonuclease Inhibitor"/>
    <property type="match status" value="1"/>
</dbReference>
<dbReference type="PANTHER" id="PTHR10552">
    <property type="entry name" value="U2 SMALL NUCLEAR RIBONUCLEOPROTEIN A"/>
    <property type="match status" value="1"/>
</dbReference>
<dbReference type="GO" id="GO:0000398">
    <property type="term" value="P:mRNA splicing, via spliceosome"/>
    <property type="evidence" value="ECO:0007669"/>
    <property type="project" value="InterPro"/>
</dbReference>
<evidence type="ECO:0008006" key="8">
    <source>
        <dbReference type="Google" id="ProtNLM"/>
    </source>
</evidence>
<proteinExistence type="inferred from homology"/>
<dbReference type="InterPro" id="IPR032675">
    <property type="entry name" value="LRR_dom_sf"/>
</dbReference>
<comment type="similarity">
    <text evidence="5">Belongs to the U2 small nuclear ribonucleoprotein A family.</text>
</comment>
<gene>
    <name evidence="6" type="ORF">PFISCL1PPCAC_6548</name>
</gene>
<evidence type="ECO:0000313" key="6">
    <source>
        <dbReference type="EMBL" id="GMT15251.1"/>
    </source>
</evidence>
<comment type="subcellular location">
    <subcellularLocation>
        <location evidence="1">Nucleus</location>
    </subcellularLocation>
</comment>
<sequence>LHNNRIQFVASNLGESLLKLRTLALTNNNLCELGDIDGLVTYEKLEYLTLIGNPITHKPQYRLCVIYKLPQVSPLFPQEISRAEREEAQKMFKGKKNAKKRAEL</sequence>
<keyword evidence="3" id="KW-0677">Repeat</keyword>
<feature type="non-terminal residue" evidence="6">
    <location>
        <position position="104"/>
    </location>
</feature>
<keyword evidence="7" id="KW-1185">Reference proteome</keyword>
<evidence type="ECO:0000256" key="5">
    <source>
        <dbReference type="ARBA" id="ARBA00024196"/>
    </source>
</evidence>
<evidence type="ECO:0000313" key="7">
    <source>
        <dbReference type="Proteomes" id="UP001432322"/>
    </source>
</evidence>
<dbReference type="GO" id="GO:0005686">
    <property type="term" value="C:U2 snRNP"/>
    <property type="evidence" value="ECO:0007669"/>
    <property type="project" value="TreeGrafter"/>
</dbReference>
<keyword evidence="4" id="KW-0539">Nucleus</keyword>
<dbReference type="PANTHER" id="PTHR10552:SF6">
    <property type="entry name" value="U2 SMALL NUCLEAR RIBONUCLEOPROTEIN A"/>
    <property type="match status" value="1"/>
</dbReference>
<evidence type="ECO:0000256" key="2">
    <source>
        <dbReference type="ARBA" id="ARBA00022614"/>
    </source>
</evidence>
<dbReference type="InterPro" id="IPR001611">
    <property type="entry name" value="Leu-rich_rpt"/>
</dbReference>
<accession>A0AAV5V785</accession>
<comment type="caution">
    <text evidence="6">The sequence shown here is derived from an EMBL/GenBank/DDBJ whole genome shotgun (WGS) entry which is preliminary data.</text>
</comment>
<evidence type="ECO:0000256" key="3">
    <source>
        <dbReference type="ARBA" id="ARBA00022737"/>
    </source>
</evidence>
<protein>
    <recommendedName>
        <fullName evidence="8">U2A'/phosphoprotein 32 family A C-terminal domain-containing protein</fullName>
    </recommendedName>
</protein>
<dbReference type="EMBL" id="BTSY01000002">
    <property type="protein sequence ID" value="GMT15251.1"/>
    <property type="molecule type" value="Genomic_DNA"/>
</dbReference>
<evidence type="ECO:0000256" key="4">
    <source>
        <dbReference type="ARBA" id="ARBA00023242"/>
    </source>
</evidence>
<feature type="non-terminal residue" evidence="6">
    <location>
        <position position="1"/>
    </location>
</feature>
<reference evidence="6" key="1">
    <citation type="submission" date="2023-10" db="EMBL/GenBank/DDBJ databases">
        <title>Genome assembly of Pristionchus species.</title>
        <authorList>
            <person name="Yoshida K."/>
            <person name="Sommer R.J."/>
        </authorList>
    </citation>
    <scope>NUCLEOTIDE SEQUENCE</scope>
    <source>
        <strain evidence="6">RS5133</strain>
    </source>
</reference>
<dbReference type="Pfam" id="PF14580">
    <property type="entry name" value="LRR_9"/>
    <property type="match status" value="1"/>
</dbReference>
<dbReference type="GO" id="GO:0030620">
    <property type="term" value="F:U2 snRNA binding"/>
    <property type="evidence" value="ECO:0007669"/>
    <property type="project" value="InterPro"/>
</dbReference>
<name>A0AAV5V785_9BILA</name>
<dbReference type="PROSITE" id="PS51450">
    <property type="entry name" value="LRR"/>
    <property type="match status" value="1"/>
</dbReference>
<dbReference type="AlphaFoldDB" id="A0AAV5V785"/>
<evidence type="ECO:0000256" key="1">
    <source>
        <dbReference type="ARBA" id="ARBA00004123"/>
    </source>
</evidence>
<keyword evidence="2" id="KW-0433">Leucine-rich repeat</keyword>